<proteinExistence type="predicted"/>
<name>A0ACC0ACL6_CATRO</name>
<protein>
    <submittedName>
        <fullName evidence="1">Uncharacterized protein</fullName>
    </submittedName>
</protein>
<comment type="caution">
    <text evidence="1">The sequence shown here is derived from an EMBL/GenBank/DDBJ whole genome shotgun (WGS) entry which is preliminary data.</text>
</comment>
<reference evidence="2" key="1">
    <citation type="journal article" date="2023" name="Nat. Plants">
        <title>Single-cell RNA sequencing provides a high-resolution roadmap for understanding the multicellular compartmentation of specialized metabolism.</title>
        <authorList>
            <person name="Sun S."/>
            <person name="Shen X."/>
            <person name="Li Y."/>
            <person name="Li Y."/>
            <person name="Wang S."/>
            <person name="Li R."/>
            <person name="Zhang H."/>
            <person name="Shen G."/>
            <person name="Guo B."/>
            <person name="Wei J."/>
            <person name="Xu J."/>
            <person name="St-Pierre B."/>
            <person name="Chen S."/>
            <person name="Sun C."/>
        </authorList>
    </citation>
    <scope>NUCLEOTIDE SEQUENCE [LARGE SCALE GENOMIC DNA]</scope>
</reference>
<sequence>MNVSEEESDSKTEEERFRRETRKKKKKRQERTEKGLSSGSMTQLMEMIASLQISTNTRFDALDDKISDIQERVMRLEAILLEAKDLGDQGKIKEKRSSH</sequence>
<dbReference type="EMBL" id="CM044706">
    <property type="protein sequence ID" value="KAI5658615.1"/>
    <property type="molecule type" value="Genomic_DNA"/>
</dbReference>
<evidence type="ECO:0000313" key="2">
    <source>
        <dbReference type="Proteomes" id="UP001060085"/>
    </source>
</evidence>
<evidence type="ECO:0000313" key="1">
    <source>
        <dbReference type="EMBL" id="KAI5658615.1"/>
    </source>
</evidence>
<keyword evidence="2" id="KW-1185">Reference proteome</keyword>
<gene>
    <name evidence="1" type="ORF">M9H77_27408</name>
</gene>
<dbReference type="Proteomes" id="UP001060085">
    <property type="component" value="Linkage Group LG06"/>
</dbReference>
<organism evidence="1 2">
    <name type="scientific">Catharanthus roseus</name>
    <name type="common">Madagascar periwinkle</name>
    <name type="synonym">Vinca rosea</name>
    <dbReference type="NCBI Taxonomy" id="4058"/>
    <lineage>
        <taxon>Eukaryota</taxon>
        <taxon>Viridiplantae</taxon>
        <taxon>Streptophyta</taxon>
        <taxon>Embryophyta</taxon>
        <taxon>Tracheophyta</taxon>
        <taxon>Spermatophyta</taxon>
        <taxon>Magnoliopsida</taxon>
        <taxon>eudicotyledons</taxon>
        <taxon>Gunneridae</taxon>
        <taxon>Pentapetalae</taxon>
        <taxon>asterids</taxon>
        <taxon>lamiids</taxon>
        <taxon>Gentianales</taxon>
        <taxon>Apocynaceae</taxon>
        <taxon>Rauvolfioideae</taxon>
        <taxon>Vinceae</taxon>
        <taxon>Catharanthinae</taxon>
        <taxon>Catharanthus</taxon>
    </lineage>
</organism>
<accession>A0ACC0ACL6</accession>